<dbReference type="AlphaFoldDB" id="V6TD11"/>
<accession>V6TD11</accession>
<reference evidence="1 2" key="2">
    <citation type="journal article" date="2013" name="Genome Biol. Evol.">
        <title>Genome sequencing of Giardia lamblia genotypes A2 and B isolates (DH and GS) and comparative analysis with the genomes of genotypes A1 and E (WB and Pig).</title>
        <authorList>
            <person name="Adam R.D."/>
            <person name="Dahlstrom E.W."/>
            <person name="Martens C.A."/>
            <person name="Bruno D.P."/>
            <person name="Barbian K.D."/>
            <person name="Ricklefs S.M."/>
            <person name="Hernandez M.M."/>
            <person name="Narla N.P."/>
            <person name="Patel R.B."/>
            <person name="Porcella S.F."/>
            <person name="Nash T.E."/>
        </authorList>
    </citation>
    <scope>NUCLEOTIDE SEQUENCE [LARGE SCALE GENOMIC DNA]</scope>
    <source>
        <strain evidence="1 2">DH</strain>
    </source>
</reference>
<dbReference type="VEuPathDB" id="GiardiaDB:DHA2_151216"/>
<dbReference type="Proteomes" id="UP000018320">
    <property type="component" value="Unassembled WGS sequence"/>
</dbReference>
<protein>
    <submittedName>
        <fullName evidence="1">Uncharacterized protein</fullName>
    </submittedName>
</protein>
<evidence type="ECO:0000313" key="1">
    <source>
        <dbReference type="EMBL" id="ESU36793.1"/>
    </source>
</evidence>
<gene>
    <name evidence="1" type="ORF">DHA2_151216</name>
</gene>
<organism evidence="1 2">
    <name type="scientific">Giardia intestinalis</name>
    <name type="common">Giardia lamblia</name>
    <dbReference type="NCBI Taxonomy" id="5741"/>
    <lineage>
        <taxon>Eukaryota</taxon>
        <taxon>Metamonada</taxon>
        <taxon>Diplomonadida</taxon>
        <taxon>Hexamitidae</taxon>
        <taxon>Giardiinae</taxon>
        <taxon>Giardia</taxon>
    </lineage>
</organism>
<name>V6TD11_GIAIN</name>
<comment type="caution">
    <text evidence="1">The sequence shown here is derived from an EMBL/GenBank/DDBJ whole genome shotgun (WGS) entry which is preliminary data.</text>
</comment>
<proteinExistence type="predicted"/>
<sequence length="50" mass="5587">MVAHPSDSIKKELQEKTILMYPMKADNGDIANILMHQGKGLTNKHGRIVL</sequence>
<reference evidence="2" key="1">
    <citation type="submission" date="2012-02" db="EMBL/GenBank/DDBJ databases">
        <title>Genome sequencing of Giardia lamblia Genotypes A2 and B isolates (DH and GS) and comparative analysis with the genomes of Genotypes A1 and E (WB and Pig).</title>
        <authorList>
            <person name="Adam R."/>
            <person name="Dahlstrom E."/>
            <person name="Martens C."/>
            <person name="Bruno D."/>
            <person name="Barbian K."/>
            <person name="Porcella S.F."/>
            <person name="Nash T."/>
        </authorList>
    </citation>
    <scope>NUCLEOTIDE SEQUENCE</scope>
    <source>
        <strain evidence="2">DH</strain>
    </source>
</reference>
<dbReference type="EMBL" id="AHGT01000039">
    <property type="protein sequence ID" value="ESU36793.1"/>
    <property type="molecule type" value="Genomic_DNA"/>
</dbReference>
<evidence type="ECO:0000313" key="2">
    <source>
        <dbReference type="Proteomes" id="UP000018320"/>
    </source>
</evidence>